<organism evidence="1 2">
    <name type="scientific">Mycoplasmopsis felis</name>
    <dbReference type="NCBI Taxonomy" id="33923"/>
    <lineage>
        <taxon>Bacteria</taxon>
        <taxon>Bacillati</taxon>
        <taxon>Mycoplasmatota</taxon>
        <taxon>Mycoplasmoidales</taxon>
        <taxon>Metamycoplasmataceae</taxon>
        <taxon>Mycoplasmopsis</taxon>
    </lineage>
</organism>
<gene>
    <name evidence="1" type="ORF">JPM2_2620</name>
</gene>
<evidence type="ECO:0000313" key="1">
    <source>
        <dbReference type="EMBL" id="BBU47569.1"/>
    </source>
</evidence>
<evidence type="ECO:0000313" key="2">
    <source>
        <dbReference type="Proteomes" id="UP000464317"/>
    </source>
</evidence>
<accession>A0A809SE42</accession>
<sequence>MLLNLLNNKMSAKKLANSLDINTLNETIEIILNKLYSKSKITLEQINIVKSNINHSLLKKQRDFKVGKIFGVSEYFSWSILTLLKIKILVNLFLNK</sequence>
<protein>
    <submittedName>
        <fullName evidence="1">Uncharacterized protein</fullName>
    </submittedName>
</protein>
<name>A0A809SE42_9BACT</name>
<proteinExistence type="predicted"/>
<dbReference type="EMBL" id="AP022325">
    <property type="protein sequence ID" value="BBU47569.1"/>
    <property type="molecule type" value="Genomic_DNA"/>
</dbReference>
<dbReference type="AlphaFoldDB" id="A0A809SE42"/>
<keyword evidence="2" id="KW-1185">Reference proteome</keyword>
<dbReference type="KEGG" id="mfel:JPM2_2620"/>
<dbReference type="Proteomes" id="UP000464317">
    <property type="component" value="Chromosome"/>
</dbReference>
<reference evidence="1 2" key="1">
    <citation type="submission" date="2020-01" db="EMBL/GenBank/DDBJ databases">
        <title>Complete genome sequence of Mycoplasma felis strain Myco-2.</title>
        <authorList>
            <person name="Kinoshita Y."/>
            <person name="Niwa H."/>
            <person name="Uchida-Fujii E."/>
            <person name="Nukada T."/>
        </authorList>
    </citation>
    <scope>NUCLEOTIDE SEQUENCE [LARGE SCALE GENOMIC DNA]</scope>
    <source>
        <strain evidence="1 2">Myco-2</strain>
    </source>
</reference>